<evidence type="ECO:0000313" key="13">
    <source>
        <dbReference type="EMBL" id="SHE29190.1"/>
    </source>
</evidence>
<evidence type="ECO:0000313" key="14">
    <source>
        <dbReference type="Proteomes" id="UP000184295"/>
    </source>
</evidence>
<dbReference type="InterPro" id="IPR006082">
    <property type="entry name" value="PRK"/>
</dbReference>
<evidence type="ECO:0000256" key="11">
    <source>
        <dbReference type="RuleBase" id="RU004082"/>
    </source>
</evidence>
<sequence length="292" mass="32914">MPMLAIAGDSATGKTTLSHGLAKALGPEKITWMCTDDYHKYDRQERKDLPFTPLHPDCNYLEIMEQHLQLLTLGQPILKPIYNHDTGTLDRPVLVHPAQYVIVDGLFPLWSKLSRACFDVTVFLDPPEHIRRQWKVYRDVTKRGYTEEQVLRDLDKREPESEAYIRPQRKHADIVIRFAPVEGAADSKALSATILLRPTIPHPDLSDVLSNDSKGALHMKLIRDDDGKPVDAIHVHGHANREASREVEEAIWSKLGIDAPVPDCLGEIEGGKRSEPLAIAQLILLYHLLLVS</sequence>
<keyword evidence="14" id="KW-1185">Reference proteome</keyword>
<evidence type="ECO:0000256" key="6">
    <source>
        <dbReference type="ARBA" id="ARBA00022679"/>
    </source>
</evidence>
<comment type="pathway">
    <text evidence="1">Carbohydrate biosynthesis; Calvin cycle.</text>
</comment>
<evidence type="ECO:0000256" key="1">
    <source>
        <dbReference type="ARBA" id="ARBA00005215"/>
    </source>
</evidence>
<evidence type="ECO:0000256" key="10">
    <source>
        <dbReference type="ARBA" id="ARBA00047663"/>
    </source>
</evidence>
<evidence type="ECO:0000256" key="7">
    <source>
        <dbReference type="ARBA" id="ARBA00022741"/>
    </source>
</evidence>
<comment type="similarity">
    <text evidence="2 11">Belongs to the phosphoribulokinase family.</text>
</comment>
<gene>
    <name evidence="13" type="ORF">SAMN02745225_00169</name>
</gene>
<dbReference type="GO" id="GO:0019253">
    <property type="term" value="P:reductive pentose-phosphate cycle"/>
    <property type="evidence" value="ECO:0007669"/>
    <property type="project" value="UniProtKB-KW"/>
</dbReference>
<name>A0A1M4SAG8_9ACTN</name>
<evidence type="ECO:0000256" key="8">
    <source>
        <dbReference type="ARBA" id="ARBA00022777"/>
    </source>
</evidence>
<reference evidence="14" key="1">
    <citation type="submission" date="2016-11" db="EMBL/GenBank/DDBJ databases">
        <authorList>
            <person name="Varghese N."/>
            <person name="Submissions S."/>
        </authorList>
    </citation>
    <scope>NUCLEOTIDE SEQUENCE [LARGE SCALE GENOMIC DNA]</scope>
    <source>
        <strain evidence="14">DSM 19514</strain>
    </source>
</reference>
<dbReference type="EC" id="2.7.1.19" evidence="3 11"/>
<evidence type="ECO:0000256" key="4">
    <source>
        <dbReference type="ARBA" id="ARBA00022531"/>
    </source>
</evidence>
<dbReference type="GO" id="GO:0008974">
    <property type="term" value="F:phosphoribulokinase activity"/>
    <property type="evidence" value="ECO:0007669"/>
    <property type="project" value="UniProtKB-EC"/>
</dbReference>
<evidence type="ECO:0000259" key="12">
    <source>
        <dbReference type="Pfam" id="PF00485"/>
    </source>
</evidence>
<keyword evidence="6" id="KW-0808">Transferase</keyword>
<keyword evidence="8 13" id="KW-0418">Kinase</keyword>
<comment type="catalytic activity">
    <reaction evidence="10 11">
        <text>D-ribulose 5-phosphate + ATP = D-ribulose 1,5-bisphosphate + ADP + H(+)</text>
        <dbReference type="Rhea" id="RHEA:19365"/>
        <dbReference type="ChEBI" id="CHEBI:15378"/>
        <dbReference type="ChEBI" id="CHEBI:30616"/>
        <dbReference type="ChEBI" id="CHEBI:57870"/>
        <dbReference type="ChEBI" id="CHEBI:58121"/>
        <dbReference type="ChEBI" id="CHEBI:456216"/>
        <dbReference type="EC" id="2.7.1.19"/>
    </reaction>
</comment>
<dbReference type="NCBIfam" id="NF005655">
    <property type="entry name" value="PRK07429.1"/>
    <property type="match status" value="1"/>
</dbReference>
<dbReference type="InterPro" id="IPR006083">
    <property type="entry name" value="PRK/URK"/>
</dbReference>
<keyword evidence="4" id="KW-0602">Photosynthesis</keyword>
<evidence type="ECO:0000256" key="2">
    <source>
        <dbReference type="ARBA" id="ARBA00009719"/>
    </source>
</evidence>
<keyword evidence="7" id="KW-0547">Nucleotide-binding</keyword>
<dbReference type="Proteomes" id="UP000184295">
    <property type="component" value="Unassembled WGS sequence"/>
</dbReference>
<feature type="domain" description="Phosphoribulokinase/uridine kinase" evidence="12">
    <location>
        <begin position="4"/>
        <end position="181"/>
    </location>
</feature>
<protein>
    <recommendedName>
        <fullName evidence="3 11">Phosphoribulokinase</fullName>
        <ecNumber evidence="3 11">2.7.1.19</ecNumber>
    </recommendedName>
</protein>
<dbReference type="SUPFAM" id="SSF52540">
    <property type="entry name" value="P-loop containing nucleoside triphosphate hydrolases"/>
    <property type="match status" value="1"/>
</dbReference>
<accession>A0A1M4SAG8</accession>
<dbReference type="Gene3D" id="3.40.50.300">
    <property type="entry name" value="P-loop containing nucleotide triphosphate hydrolases"/>
    <property type="match status" value="1"/>
</dbReference>
<dbReference type="STRING" id="1121881.SAMN02745225_00169"/>
<dbReference type="Pfam" id="PF00485">
    <property type="entry name" value="PRK"/>
    <property type="match status" value="1"/>
</dbReference>
<organism evidence="13 14">
    <name type="scientific">Ferrithrix thermotolerans DSM 19514</name>
    <dbReference type="NCBI Taxonomy" id="1121881"/>
    <lineage>
        <taxon>Bacteria</taxon>
        <taxon>Bacillati</taxon>
        <taxon>Actinomycetota</taxon>
        <taxon>Acidimicrobiia</taxon>
        <taxon>Acidimicrobiales</taxon>
        <taxon>Acidimicrobiaceae</taxon>
        <taxon>Ferrithrix</taxon>
    </lineage>
</organism>
<proteinExistence type="inferred from homology"/>
<keyword evidence="9" id="KW-0067">ATP-binding</keyword>
<evidence type="ECO:0000256" key="5">
    <source>
        <dbReference type="ARBA" id="ARBA00022567"/>
    </source>
</evidence>
<dbReference type="EMBL" id="FQUL01000002">
    <property type="protein sequence ID" value="SHE29190.1"/>
    <property type="molecule type" value="Genomic_DNA"/>
</dbReference>
<dbReference type="PROSITE" id="PS00567">
    <property type="entry name" value="PHOSPHORIBULOKINASE"/>
    <property type="match status" value="1"/>
</dbReference>
<dbReference type="InterPro" id="IPR027417">
    <property type="entry name" value="P-loop_NTPase"/>
</dbReference>
<dbReference type="GO" id="GO:0005524">
    <property type="term" value="F:ATP binding"/>
    <property type="evidence" value="ECO:0007669"/>
    <property type="project" value="UniProtKB-KW"/>
</dbReference>
<keyword evidence="5" id="KW-0113">Calvin cycle</keyword>
<evidence type="ECO:0000256" key="3">
    <source>
        <dbReference type="ARBA" id="ARBA00012042"/>
    </source>
</evidence>
<evidence type="ECO:0000256" key="9">
    <source>
        <dbReference type="ARBA" id="ARBA00022840"/>
    </source>
</evidence>
<dbReference type="PANTHER" id="PTHR10285">
    <property type="entry name" value="URIDINE KINASE"/>
    <property type="match status" value="1"/>
</dbReference>
<dbReference type="AlphaFoldDB" id="A0A1M4SAG8"/>
<dbReference type="PRINTS" id="PR00478">
    <property type="entry name" value="PHRIBLKINASE"/>
</dbReference>